<dbReference type="Gene3D" id="3.90.1770.10">
    <property type="entry name" value="PreATP-grasp domain"/>
    <property type="match status" value="1"/>
</dbReference>
<comment type="caution">
    <text evidence="8">The sequence shown here is derived from an EMBL/GenBank/DDBJ whole genome shotgun (WGS) entry which is preliminary data.</text>
</comment>
<evidence type="ECO:0000256" key="3">
    <source>
        <dbReference type="ARBA" id="ARBA00022741"/>
    </source>
</evidence>
<gene>
    <name evidence="8" type="primary">Acacb_0</name>
    <name evidence="8" type="ORF">RHASIB_R09492</name>
</gene>
<dbReference type="GO" id="GO:0006633">
    <property type="term" value="P:fatty acid biosynthetic process"/>
    <property type="evidence" value="ECO:0007669"/>
    <property type="project" value="TreeGrafter"/>
</dbReference>
<dbReference type="GO" id="GO:0005739">
    <property type="term" value="C:mitochondrion"/>
    <property type="evidence" value="ECO:0007669"/>
    <property type="project" value="TreeGrafter"/>
</dbReference>
<dbReference type="PROSITE" id="PS50975">
    <property type="entry name" value="ATP_GRASP"/>
    <property type="match status" value="1"/>
</dbReference>
<evidence type="ECO:0000256" key="4">
    <source>
        <dbReference type="ARBA" id="ARBA00022840"/>
    </source>
</evidence>
<protein>
    <submittedName>
        <fullName evidence="8">ACACB carboxylase</fullName>
    </submittedName>
</protein>
<dbReference type="EMBL" id="VWYO01011892">
    <property type="protein sequence ID" value="NXR63124.1"/>
    <property type="molecule type" value="Genomic_DNA"/>
</dbReference>
<evidence type="ECO:0000256" key="5">
    <source>
        <dbReference type="ARBA" id="ARBA00023267"/>
    </source>
</evidence>
<evidence type="ECO:0000256" key="6">
    <source>
        <dbReference type="PROSITE-ProRule" id="PRU00409"/>
    </source>
</evidence>
<sequence>MWALGDKVASTIVAQTLEIPTLPWSGSGLVAQWSEEEDQKHQQAISIPLETYAQGCVKDVDPRPAQVAMEIGYPLMIKAAEGGGGKGIRKVEAAEEFSANFR</sequence>
<comment type="cofactor">
    <cofactor evidence="1">
        <name>biotin</name>
        <dbReference type="ChEBI" id="CHEBI:57586"/>
    </cofactor>
</comment>
<accession>A0A7L2MUM7</accession>
<dbReference type="GO" id="GO:0003989">
    <property type="term" value="F:acetyl-CoA carboxylase activity"/>
    <property type="evidence" value="ECO:0007669"/>
    <property type="project" value="InterPro"/>
</dbReference>
<dbReference type="FunFam" id="3.90.1770.10:FF:000001">
    <property type="entry name" value="acetyl-CoA carboxylase 1"/>
    <property type="match status" value="1"/>
</dbReference>
<keyword evidence="5" id="KW-0092">Biotin</keyword>
<feature type="domain" description="ATP-grasp" evidence="7">
    <location>
        <begin position="39"/>
        <end position="96"/>
    </location>
</feature>
<organism evidence="8 9">
    <name type="scientific">Rhadina sibilatrix</name>
    <dbReference type="NCBI Taxonomy" id="2585818"/>
    <lineage>
        <taxon>Eukaryota</taxon>
        <taxon>Metazoa</taxon>
        <taxon>Chordata</taxon>
        <taxon>Craniata</taxon>
        <taxon>Vertebrata</taxon>
        <taxon>Euteleostomi</taxon>
        <taxon>Archelosauria</taxon>
        <taxon>Archosauria</taxon>
        <taxon>Dinosauria</taxon>
        <taxon>Saurischia</taxon>
        <taxon>Theropoda</taxon>
        <taxon>Coelurosauria</taxon>
        <taxon>Aves</taxon>
        <taxon>Neognathae</taxon>
        <taxon>Neoaves</taxon>
        <taxon>Telluraves</taxon>
        <taxon>Australaves</taxon>
        <taxon>Passeriformes</taxon>
        <taxon>Sylvioidea</taxon>
        <taxon>Phylloscopidae</taxon>
        <taxon>Rhadina</taxon>
    </lineage>
</organism>
<evidence type="ECO:0000256" key="1">
    <source>
        <dbReference type="ARBA" id="ARBA00001953"/>
    </source>
</evidence>
<reference evidence="8 9" key="1">
    <citation type="submission" date="2019-09" db="EMBL/GenBank/DDBJ databases">
        <title>Bird 10,000 Genomes (B10K) Project - Family phase.</title>
        <authorList>
            <person name="Zhang G."/>
        </authorList>
    </citation>
    <scope>NUCLEOTIDE SEQUENCE [LARGE SCALE GENOMIC DNA]</scope>
    <source>
        <strain evidence="8">B10K-DU-002-26</strain>
        <tissue evidence="8">Muscle</tissue>
    </source>
</reference>
<dbReference type="Pfam" id="PF02786">
    <property type="entry name" value="CPSase_L_D2"/>
    <property type="match status" value="1"/>
</dbReference>
<dbReference type="InterPro" id="IPR049076">
    <property type="entry name" value="ACCA"/>
</dbReference>
<dbReference type="GO" id="GO:0046872">
    <property type="term" value="F:metal ion binding"/>
    <property type="evidence" value="ECO:0007669"/>
    <property type="project" value="InterPro"/>
</dbReference>
<keyword evidence="3 6" id="KW-0547">Nucleotide-binding</keyword>
<name>A0A7L2MUM7_9PASS</name>
<dbReference type="PANTHER" id="PTHR45728:SF1">
    <property type="entry name" value="ACETYL-COA CARBOXYLASE 2"/>
    <property type="match status" value="1"/>
</dbReference>
<keyword evidence="2" id="KW-0436">Ligase</keyword>
<dbReference type="SUPFAM" id="SSF56059">
    <property type="entry name" value="Glutathione synthetase ATP-binding domain-like"/>
    <property type="match status" value="1"/>
</dbReference>
<dbReference type="InterPro" id="IPR005479">
    <property type="entry name" value="CPAse_ATP-bd"/>
</dbReference>
<dbReference type="AlphaFoldDB" id="A0A7L2MUM7"/>
<evidence type="ECO:0000259" key="7">
    <source>
        <dbReference type="PROSITE" id="PS50975"/>
    </source>
</evidence>
<keyword evidence="9" id="KW-1185">Reference proteome</keyword>
<dbReference type="PANTHER" id="PTHR45728">
    <property type="entry name" value="ACETYL-COA CARBOXYLASE, ISOFORM A"/>
    <property type="match status" value="1"/>
</dbReference>
<dbReference type="FunFam" id="3.30.1490.20:FF:000003">
    <property type="entry name" value="acetyl-CoA carboxylase isoform X1"/>
    <property type="match status" value="1"/>
</dbReference>
<dbReference type="Proteomes" id="UP000587697">
    <property type="component" value="Unassembled WGS sequence"/>
</dbReference>
<feature type="non-terminal residue" evidence="8">
    <location>
        <position position="102"/>
    </location>
</feature>
<evidence type="ECO:0000256" key="2">
    <source>
        <dbReference type="ARBA" id="ARBA00022598"/>
    </source>
</evidence>
<dbReference type="GO" id="GO:0005524">
    <property type="term" value="F:ATP binding"/>
    <property type="evidence" value="ECO:0007669"/>
    <property type="project" value="UniProtKB-UniRule"/>
</dbReference>
<feature type="non-terminal residue" evidence="8">
    <location>
        <position position="1"/>
    </location>
</feature>
<keyword evidence="4 6" id="KW-0067">ATP-binding</keyword>
<dbReference type="InterPro" id="IPR013815">
    <property type="entry name" value="ATP_grasp_subdomain_1"/>
</dbReference>
<dbReference type="Gene3D" id="3.30.1490.20">
    <property type="entry name" value="ATP-grasp fold, A domain"/>
    <property type="match status" value="1"/>
</dbReference>
<evidence type="ECO:0000313" key="9">
    <source>
        <dbReference type="Proteomes" id="UP000587697"/>
    </source>
</evidence>
<dbReference type="InterPro" id="IPR011761">
    <property type="entry name" value="ATP-grasp"/>
</dbReference>
<dbReference type="PROSITE" id="PS00866">
    <property type="entry name" value="CPSASE_1"/>
    <property type="match status" value="1"/>
</dbReference>
<evidence type="ECO:0000313" key="8">
    <source>
        <dbReference type="EMBL" id="NXR63124.1"/>
    </source>
</evidence>
<proteinExistence type="predicted"/>